<keyword evidence="1" id="KW-0812">Transmembrane</keyword>
<protein>
    <submittedName>
        <fullName evidence="2">Uncharacterized protein</fullName>
    </submittedName>
</protein>
<comment type="caution">
    <text evidence="2">The sequence shown here is derived from an EMBL/GenBank/DDBJ whole genome shotgun (WGS) entry which is preliminary data.</text>
</comment>
<gene>
    <name evidence="2" type="ORF">IAC54_06125</name>
</gene>
<evidence type="ECO:0000256" key="1">
    <source>
        <dbReference type="SAM" id="Phobius"/>
    </source>
</evidence>
<keyword evidence="1" id="KW-0472">Membrane</keyword>
<evidence type="ECO:0000313" key="3">
    <source>
        <dbReference type="Proteomes" id="UP000823636"/>
    </source>
</evidence>
<sequence>MKKEKGFIFMMGVCAGLTVAFILAAVIQIASYIKQKEEENIADEAKTEIVEKQRSLTDNEDGNTSAGTKVGNRTLDKGITLFKEERDCISKNRFQIFRVLDSGDALARELMNDFDTPIPTGLEVLFLEEGKNSYYDEQIITIPSGKCAKQIGIYKNRVRTVPVVAIRR</sequence>
<reference evidence="2" key="2">
    <citation type="journal article" date="2021" name="PeerJ">
        <title>Extensive microbial diversity within the chicken gut microbiome revealed by metagenomics and culture.</title>
        <authorList>
            <person name="Gilroy R."/>
            <person name="Ravi A."/>
            <person name="Getino M."/>
            <person name="Pursley I."/>
            <person name="Horton D.L."/>
            <person name="Alikhan N.F."/>
            <person name="Baker D."/>
            <person name="Gharbi K."/>
            <person name="Hall N."/>
            <person name="Watson M."/>
            <person name="Adriaenssens E.M."/>
            <person name="Foster-Nyarko E."/>
            <person name="Jarju S."/>
            <person name="Secka A."/>
            <person name="Antonio M."/>
            <person name="Oren A."/>
            <person name="Chaudhuri R.R."/>
            <person name="La Ragione R."/>
            <person name="Hildebrand F."/>
            <person name="Pallen M.J."/>
        </authorList>
    </citation>
    <scope>NUCLEOTIDE SEQUENCE</scope>
    <source>
        <strain evidence="2">G3-4614</strain>
    </source>
</reference>
<accession>A0A9D9H7X8</accession>
<reference evidence="2" key="1">
    <citation type="submission" date="2020-10" db="EMBL/GenBank/DDBJ databases">
        <authorList>
            <person name="Gilroy R."/>
        </authorList>
    </citation>
    <scope>NUCLEOTIDE SEQUENCE</scope>
    <source>
        <strain evidence="2">G3-4614</strain>
    </source>
</reference>
<keyword evidence="1" id="KW-1133">Transmembrane helix</keyword>
<evidence type="ECO:0000313" key="2">
    <source>
        <dbReference type="EMBL" id="MBO8438457.1"/>
    </source>
</evidence>
<dbReference type="AlphaFoldDB" id="A0A9D9H7X8"/>
<dbReference type="Proteomes" id="UP000823636">
    <property type="component" value="Unassembled WGS sequence"/>
</dbReference>
<organism evidence="2 3">
    <name type="scientific">Candidatus Caccoplasma merdipullorum</name>
    <dbReference type="NCBI Taxonomy" id="2840718"/>
    <lineage>
        <taxon>Bacteria</taxon>
        <taxon>Pseudomonadati</taxon>
        <taxon>Bacteroidota</taxon>
        <taxon>Bacteroidia</taxon>
        <taxon>Bacteroidales</taxon>
        <taxon>Bacteroidaceae</taxon>
        <taxon>Bacteroidaceae incertae sedis</taxon>
        <taxon>Candidatus Caccoplasma</taxon>
    </lineage>
</organism>
<proteinExistence type="predicted"/>
<name>A0A9D9H7X8_9BACT</name>
<feature type="transmembrane region" description="Helical" evidence="1">
    <location>
        <begin position="7"/>
        <end position="30"/>
    </location>
</feature>
<dbReference type="EMBL" id="JADIMW010000067">
    <property type="protein sequence ID" value="MBO8438457.1"/>
    <property type="molecule type" value="Genomic_DNA"/>
</dbReference>